<gene>
    <name evidence="2" type="ORF">MKK02DRAFT_30547</name>
</gene>
<sequence>MLHPSAALLLTALVASAGLINRQASSAASSAASFTANQVPQSVITTSIFPGGVAQGSVGQESTIPLPCLDGCWPHAAPYAYCFLLDTYPGGRPIPATQCDSLCNQTYYDGLSQCLNCIVANGNERPFGYSTNTSITALPTRAPAPSGSSNLDTTNPNGLIDAAQADGWLRNMTDMCSAKGKALTGATSVTAIPTTTGGYKTSWIRGETIVRPQWTGLTQFPPPVATLTRILAAGSSSTPGASGSGAGSASGSAASGAAASQSSRAAGMATVGQGPAGWALGGALLAWAVLFRWDEGGEWMGVKGWIGWG</sequence>
<protein>
    <submittedName>
        <fullName evidence="2">Uncharacterized protein</fullName>
    </submittedName>
</protein>
<organism evidence="2 3">
    <name type="scientific">Dioszegia hungarica</name>
    <dbReference type="NCBI Taxonomy" id="4972"/>
    <lineage>
        <taxon>Eukaryota</taxon>
        <taxon>Fungi</taxon>
        <taxon>Dikarya</taxon>
        <taxon>Basidiomycota</taxon>
        <taxon>Agaricomycotina</taxon>
        <taxon>Tremellomycetes</taxon>
        <taxon>Tremellales</taxon>
        <taxon>Bulleribasidiaceae</taxon>
        <taxon>Dioszegia</taxon>
    </lineage>
</organism>
<dbReference type="GeneID" id="77727280"/>
<feature type="signal peptide" evidence="1">
    <location>
        <begin position="1"/>
        <end position="17"/>
    </location>
</feature>
<dbReference type="AlphaFoldDB" id="A0AA38LQ30"/>
<proteinExistence type="predicted"/>
<keyword evidence="3" id="KW-1185">Reference proteome</keyword>
<evidence type="ECO:0000313" key="3">
    <source>
        <dbReference type="Proteomes" id="UP001164286"/>
    </source>
</evidence>
<dbReference type="RefSeq" id="XP_052942594.1">
    <property type="nucleotide sequence ID" value="XM_053088075.1"/>
</dbReference>
<accession>A0AA38LQ30</accession>
<dbReference type="Proteomes" id="UP001164286">
    <property type="component" value="Unassembled WGS sequence"/>
</dbReference>
<feature type="chain" id="PRO_5041451690" evidence="1">
    <location>
        <begin position="18"/>
        <end position="309"/>
    </location>
</feature>
<dbReference type="EMBL" id="JAKWFO010000014">
    <property type="protein sequence ID" value="KAI9632817.1"/>
    <property type="molecule type" value="Genomic_DNA"/>
</dbReference>
<reference evidence="2" key="1">
    <citation type="journal article" date="2022" name="G3 (Bethesda)">
        <title>High quality genome of the basidiomycete yeast Dioszegia hungarica PDD-24b-2 isolated from cloud water.</title>
        <authorList>
            <person name="Jarrige D."/>
            <person name="Haridas S."/>
            <person name="Bleykasten-Grosshans C."/>
            <person name="Joly M."/>
            <person name="Nadalig T."/>
            <person name="Sancelme M."/>
            <person name="Vuilleumier S."/>
            <person name="Grigoriev I.V."/>
            <person name="Amato P."/>
            <person name="Bringel F."/>
        </authorList>
    </citation>
    <scope>NUCLEOTIDE SEQUENCE</scope>
    <source>
        <strain evidence="2">PDD-24b-2</strain>
    </source>
</reference>
<comment type="caution">
    <text evidence="2">The sequence shown here is derived from an EMBL/GenBank/DDBJ whole genome shotgun (WGS) entry which is preliminary data.</text>
</comment>
<keyword evidence="1" id="KW-0732">Signal</keyword>
<evidence type="ECO:0000256" key="1">
    <source>
        <dbReference type="SAM" id="SignalP"/>
    </source>
</evidence>
<name>A0AA38LQ30_9TREE</name>
<evidence type="ECO:0000313" key="2">
    <source>
        <dbReference type="EMBL" id="KAI9632817.1"/>
    </source>
</evidence>